<keyword evidence="6" id="KW-1133">Transmembrane helix</keyword>
<keyword evidence="9" id="KW-1185">Reference proteome</keyword>
<dbReference type="SMART" id="SM00028">
    <property type="entry name" value="TPR"/>
    <property type="match status" value="5"/>
</dbReference>
<evidence type="ECO:0000256" key="1">
    <source>
        <dbReference type="ARBA" id="ARBA00022679"/>
    </source>
</evidence>
<dbReference type="RefSeq" id="WP_220640869.1">
    <property type="nucleotide sequence ID" value="NZ_CP080429.1"/>
</dbReference>
<evidence type="ECO:0000313" key="8">
    <source>
        <dbReference type="EMBL" id="QYJ68529.1"/>
    </source>
</evidence>
<evidence type="ECO:0000313" key="9">
    <source>
        <dbReference type="Proteomes" id="UP000825381"/>
    </source>
</evidence>
<keyword evidence="4" id="KW-0802">TPR repeat</keyword>
<name>A0ABX8VCY0_9FLAO</name>
<feature type="transmembrane region" description="Helical" evidence="6">
    <location>
        <begin position="413"/>
        <end position="434"/>
    </location>
</feature>
<dbReference type="Gene3D" id="1.25.40.10">
    <property type="entry name" value="Tetratricopeptide repeat domain"/>
    <property type="match status" value="2"/>
</dbReference>
<dbReference type="InterPro" id="IPR036890">
    <property type="entry name" value="HATPase_C_sf"/>
</dbReference>
<dbReference type="InterPro" id="IPR003594">
    <property type="entry name" value="HATPase_dom"/>
</dbReference>
<keyword evidence="6" id="KW-0812">Transmembrane</keyword>
<evidence type="ECO:0000256" key="6">
    <source>
        <dbReference type="SAM" id="Phobius"/>
    </source>
</evidence>
<dbReference type="PROSITE" id="PS50109">
    <property type="entry name" value="HIS_KIN"/>
    <property type="match status" value="1"/>
</dbReference>
<dbReference type="InterPro" id="IPR005467">
    <property type="entry name" value="His_kinase_dom"/>
</dbReference>
<dbReference type="Proteomes" id="UP000825381">
    <property type="component" value="Chromosome"/>
</dbReference>
<dbReference type="InterPro" id="IPR019734">
    <property type="entry name" value="TPR_rpt"/>
</dbReference>
<evidence type="ECO:0000256" key="5">
    <source>
        <dbReference type="SAM" id="Coils"/>
    </source>
</evidence>
<feature type="coiled-coil region" evidence="5">
    <location>
        <begin position="444"/>
        <end position="471"/>
    </location>
</feature>
<dbReference type="SUPFAM" id="SSF55874">
    <property type="entry name" value="ATPase domain of HSP90 chaperone/DNA topoisomerase II/histidine kinase"/>
    <property type="match status" value="1"/>
</dbReference>
<dbReference type="InterPro" id="IPR050482">
    <property type="entry name" value="Sensor_HK_TwoCompSys"/>
</dbReference>
<evidence type="ECO:0000256" key="2">
    <source>
        <dbReference type="ARBA" id="ARBA00022777"/>
    </source>
</evidence>
<dbReference type="InterPro" id="IPR011712">
    <property type="entry name" value="Sig_transdc_His_kin_sub3_dim/P"/>
</dbReference>
<proteinExistence type="predicted"/>
<dbReference type="Pfam" id="PF02518">
    <property type="entry name" value="HATPase_c"/>
    <property type="match status" value="1"/>
</dbReference>
<organism evidence="8 9">
    <name type="scientific">Flavobacterium litorale</name>
    <dbReference type="NCBI Taxonomy" id="2856519"/>
    <lineage>
        <taxon>Bacteria</taxon>
        <taxon>Pseudomonadati</taxon>
        <taxon>Bacteroidota</taxon>
        <taxon>Flavobacteriia</taxon>
        <taxon>Flavobacteriales</taxon>
        <taxon>Flavobacteriaceae</taxon>
        <taxon>Flavobacterium</taxon>
    </lineage>
</organism>
<dbReference type="CDD" id="cd16917">
    <property type="entry name" value="HATPase_UhpB-NarQ-NarX-like"/>
    <property type="match status" value="1"/>
</dbReference>
<dbReference type="PROSITE" id="PS50005">
    <property type="entry name" value="TPR"/>
    <property type="match status" value="1"/>
</dbReference>
<reference evidence="8 9" key="1">
    <citation type="submission" date="2021-07" db="EMBL/GenBank/DDBJ databases">
        <title>Flavobacterium WSW3-B6 sp.nov, isolated from seaweed.</title>
        <authorList>
            <person name="Muhammad N."/>
            <person name="Ho H."/>
            <person name="Lee Y.-J."/>
            <person name="Nguyen T."/>
            <person name="Ho J."/>
            <person name="Kim S.-G."/>
        </authorList>
    </citation>
    <scope>NUCLEOTIDE SEQUENCE [LARGE SCALE GENOMIC DNA]</scope>
    <source>
        <strain evidence="8 9">WSW3-B6</strain>
    </source>
</reference>
<feature type="repeat" description="TPR" evidence="4">
    <location>
        <begin position="230"/>
        <end position="263"/>
    </location>
</feature>
<accession>A0ABX8VCY0</accession>
<dbReference type="Pfam" id="PF00515">
    <property type="entry name" value="TPR_1"/>
    <property type="match status" value="1"/>
</dbReference>
<evidence type="ECO:0000259" key="7">
    <source>
        <dbReference type="PROSITE" id="PS50109"/>
    </source>
</evidence>
<dbReference type="PANTHER" id="PTHR24421">
    <property type="entry name" value="NITRATE/NITRITE SENSOR PROTEIN NARX-RELATED"/>
    <property type="match status" value="1"/>
</dbReference>
<dbReference type="Gene3D" id="3.30.565.10">
    <property type="entry name" value="Histidine kinase-like ATPase, C-terminal domain"/>
    <property type="match status" value="1"/>
</dbReference>
<keyword evidence="6" id="KW-0472">Membrane</keyword>
<keyword evidence="1" id="KW-0808">Transferase</keyword>
<protein>
    <submittedName>
        <fullName evidence="8">Tetratricopeptide repeat protein</fullName>
    </submittedName>
</protein>
<keyword evidence="2" id="KW-0418">Kinase</keyword>
<keyword evidence="3" id="KW-0902">Two-component regulatory system</keyword>
<feature type="domain" description="Histidine kinase" evidence="7">
    <location>
        <begin position="583"/>
        <end position="668"/>
    </location>
</feature>
<dbReference type="EMBL" id="CP080429">
    <property type="protein sequence ID" value="QYJ68529.1"/>
    <property type="molecule type" value="Genomic_DNA"/>
</dbReference>
<evidence type="ECO:0000256" key="3">
    <source>
        <dbReference type="ARBA" id="ARBA00023012"/>
    </source>
</evidence>
<dbReference type="Gene3D" id="1.20.5.1930">
    <property type="match status" value="1"/>
</dbReference>
<dbReference type="SUPFAM" id="SSF48452">
    <property type="entry name" value="TPR-like"/>
    <property type="match status" value="2"/>
</dbReference>
<dbReference type="PROSITE" id="PS50293">
    <property type="entry name" value="TPR_REGION"/>
    <property type="match status" value="1"/>
</dbReference>
<dbReference type="InterPro" id="IPR011990">
    <property type="entry name" value="TPR-like_helical_dom_sf"/>
</dbReference>
<dbReference type="Pfam" id="PF07730">
    <property type="entry name" value="HisKA_3"/>
    <property type="match status" value="1"/>
</dbReference>
<gene>
    <name evidence="8" type="ORF">K1I41_01195</name>
</gene>
<evidence type="ECO:0000256" key="4">
    <source>
        <dbReference type="PROSITE-ProRule" id="PRU00339"/>
    </source>
</evidence>
<keyword evidence="5" id="KW-0175">Coiled coil</keyword>
<sequence length="668" mass="76329">MVILLYATSCSSPEDKVLSQTKAGKYLDESNNTGLEVGERRKYVDSAYMELKSNKQNDSVTRYLYSRTIAAYYNLDLYDKSLVVSNDALEMATEVEDTLDIAKTLYRIGDIYYAKSNNDTAFYYYDKAEKLYLDLDEPGGLGEIILYKAYIYYNIGEYVLSEVQAFKALELLQKDNRTVHIYNCYNLIASALDGQNNTKEALAYYNDAFQYLDNFRNEGYSEANIEIYKASCYNNIGGVYIKQGDYQKAIDIYNEALQINDLKNRATYLYAKLLNNLAYAKFKAGDDKDLPDLFYESLNIRDSINNTSGIVASSIHLGEYFASEQDTVQALKYLKNAYSNAKKIKSHFDILNSLKLLAELDKDRSIYYSNRYITVNDSLQDMARANREKYARIEYETNKLQSEKEALVKRNSLIIGASAIALLFIAAVFIIYYLNSRNKELLLIQEQQKANEEIYQLMNEQQTKIDLARKEEKDRIAMELHDGILNNIYAVRLNLEFINKKADEEAILKRKGFIKDLQKVETEIRAVSHDLSKNAMLQQEKSFENILQYMIASQKNDFNTVFESDIDSTVNWDVLSNILKVNIYRIVQEALQNINKYSQANFAKVTIEKESDSISVTILDDGIGFDTQTSKGGIGLKNLNKRALALSGNIEITSQVGNGSIIKVTFPI</sequence>